<comment type="caution">
    <text evidence="2">The sequence shown here is derived from an EMBL/GenBank/DDBJ whole genome shotgun (WGS) entry which is preliminary data.</text>
</comment>
<evidence type="ECO:0000313" key="3">
    <source>
        <dbReference type="Proteomes" id="UP001243212"/>
    </source>
</evidence>
<keyword evidence="1" id="KW-1133">Transmembrane helix</keyword>
<name>A0ABT9NHI4_9ACTO</name>
<keyword evidence="1" id="KW-0812">Transmembrane</keyword>
<accession>A0ABT9NHI4</accession>
<reference evidence="2 3" key="1">
    <citation type="submission" date="2023-07" db="EMBL/GenBank/DDBJ databases">
        <title>Sequencing the genomes of 1000 actinobacteria strains.</title>
        <authorList>
            <person name="Klenk H.-P."/>
        </authorList>
    </citation>
    <scope>NUCLEOTIDE SEQUENCE [LARGE SCALE GENOMIC DNA]</scope>
    <source>
        <strain evidence="2 3">DSM 17163</strain>
    </source>
</reference>
<organism evidence="2 3">
    <name type="scientific">Trueperella bonasi</name>
    <dbReference type="NCBI Taxonomy" id="312286"/>
    <lineage>
        <taxon>Bacteria</taxon>
        <taxon>Bacillati</taxon>
        <taxon>Actinomycetota</taxon>
        <taxon>Actinomycetes</taxon>
        <taxon>Actinomycetales</taxon>
        <taxon>Actinomycetaceae</taxon>
        <taxon>Trueperella</taxon>
    </lineage>
</organism>
<keyword evidence="3" id="KW-1185">Reference proteome</keyword>
<proteinExistence type="predicted"/>
<protein>
    <submittedName>
        <fullName evidence="2">ABC-type transport system involved in multi-copper enzyme maturation permease subunit</fullName>
    </submittedName>
</protein>
<gene>
    <name evidence="2" type="ORF">J2S70_001386</name>
</gene>
<sequence length="81" mass="8296">MSVIIAVSMAFTTALIGAGSIVQERQAGLPDRLATFPGPKFSGLIGRVFALSTIALISVAVAIVAGLILGAEYGSFLAFLR</sequence>
<evidence type="ECO:0000256" key="1">
    <source>
        <dbReference type="SAM" id="Phobius"/>
    </source>
</evidence>
<keyword evidence="1" id="KW-0472">Membrane</keyword>
<feature type="transmembrane region" description="Helical" evidence="1">
    <location>
        <begin position="44"/>
        <end position="71"/>
    </location>
</feature>
<dbReference type="Proteomes" id="UP001243212">
    <property type="component" value="Unassembled WGS sequence"/>
</dbReference>
<dbReference type="EMBL" id="JAUSQX010000001">
    <property type="protein sequence ID" value="MDP9806804.1"/>
    <property type="molecule type" value="Genomic_DNA"/>
</dbReference>
<evidence type="ECO:0000313" key="2">
    <source>
        <dbReference type="EMBL" id="MDP9806804.1"/>
    </source>
</evidence>